<dbReference type="RefSeq" id="WP_236090452.1">
    <property type="nucleotide sequence ID" value="NZ_JAKGSG010000046.1"/>
</dbReference>
<comment type="cofactor">
    <cofactor evidence="1">
        <name>FAD</name>
        <dbReference type="ChEBI" id="CHEBI:57692"/>
    </cofactor>
</comment>
<gene>
    <name evidence="11" type="ORF">L1785_16870</name>
</gene>
<evidence type="ECO:0000256" key="1">
    <source>
        <dbReference type="ARBA" id="ARBA00001974"/>
    </source>
</evidence>
<dbReference type="InterPro" id="IPR036188">
    <property type="entry name" value="FAD/NAD-bd_sf"/>
</dbReference>
<reference evidence="11" key="1">
    <citation type="submission" date="2022-01" db="EMBL/GenBank/DDBJ databases">
        <title>Antribacter sp. nov., isolated from Guizhou of China.</title>
        <authorList>
            <person name="Chengliang C."/>
            <person name="Ya Z."/>
        </authorList>
    </citation>
    <scope>NUCLEOTIDE SEQUENCE</scope>
    <source>
        <strain evidence="11">KLBMP 9083</strain>
    </source>
</reference>
<dbReference type="PANTHER" id="PTHR43400">
    <property type="entry name" value="FUMARATE REDUCTASE"/>
    <property type="match status" value="1"/>
</dbReference>
<dbReference type="Pfam" id="PF00890">
    <property type="entry name" value="FAD_binding_2"/>
    <property type="match status" value="1"/>
</dbReference>
<comment type="similarity">
    <text evidence="7">Belongs to the FAD-dependent oxidoreductase 2 family. 3-oxosteroid dehydrogenase subfamily.</text>
</comment>
<organism evidence="11 12">
    <name type="scientific">Antribacter soli</name>
    <dbReference type="NCBI Taxonomy" id="2910976"/>
    <lineage>
        <taxon>Bacteria</taxon>
        <taxon>Bacillati</taxon>
        <taxon>Actinomycetota</taxon>
        <taxon>Actinomycetes</taxon>
        <taxon>Micrococcales</taxon>
        <taxon>Promicromonosporaceae</taxon>
        <taxon>Antribacter</taxon>
    </lineage>
</organism>
<dbReference type="InterPro" id="IPR050315">
    <property type="entry name" value="FAD-oxidoreductase_2"/>
</dbReference>
<protein>
    <recommendedName>
        <fullName evidence="9">3-oxosteroid 1-dehydrogenase</fullName>
        <ecNumber evidence="8">1.3.99.4</ecNumber>
    </recommendedName>
</protein>
<proteinExistence type="inferred from homology"/>
<dbReference type="Proteomes" id="UP001165405">
    <property type="component" value="Unassembled WGS sequence"/>
</dbReference>
<dbReference type="PANTHER" id="PTHR43400:SF10">
    <property type="entry name" value="3-OXOSTEROID 1-DEHYDROGENASE"/>
    <property type="match status" value="1"/>
</dbReference>
<evidence type="ECO:0000259" key="10">
    <source>
        <dbReference type="Pfam" id="PF00890"/>
    </source>
</evidence>
<accession>A0AA41U847</accession>
<dbReference type="SUPFAM" id="SSF51905">
    <property type="entry name" value="FAD/NAD(P)-binding domain"/>
    <property type="match status" value="1"/>
</dbReference>
<comment type="caution">
    <text evidence="11">The sequence shown here is derived from an EMBL/GenBank/DDBJ whole genome shotgun (WGS) entry which is preliminary data.</text>
</comment>
<dbReference type="Gene3D" id="3.50.50.60">
    <property type="entry name" value="FAD/NAD(P)-binding domain"/>
    <property type="match status" value="2"/>
</dbReference>
<keyword evidence="2" id="KW-0285">Flavoprotein</keyword>
<dbReference type="InterPro" id="IPR003953">
    <property type="entry name" value="FAD-dep_OxRdtase_2_FAD-bd"/>
</dbReference>
<evidence type="ECO:0000256" key="9">
    <source>
        <dbReference type="ARBA" id="ARBA00069709"/>
    </source>
</evidence>
<evidence type="ECO:0000256" key="4">
    <source>
        <dbReference type="ARBA" id="ARBA00023002"/>
    </source>
</evidence>
<evidence type="ECO:0000256" key="2">
    <source>
        <dbReference type="ARBA" id="ARBA00022630"/>
    </source>
</evidence>
<keyword evidence="4" id="KW-0560">Oxidoreductase</keyword>
<dbReference type="EMBL" id="JAKGSG010000046">
    <property type="protein sequence ID" value="MCF4122653.1"/>
    <property type="molecule type" value="Genomic_DNA"/>
</dbReference>
<dbReference type="GO" id="GO:0047571">
    <property type="term" value="F:3-oxosteroid 1-dehydrogenase activity"/>
    <property type="evidence" value="ECO:0007669"/>
    <property type="project" value="UniProtKB-EC"/>
</dbReference>
<dbReference type="EC" id="1.3.99.4" evidence="8"/>
<evidence type="ECO:0000256" key="5">
    <source>
        <dbReference type="ARBA" id="ARBA00023221"/>
    </source>
</evidence>
<dbReference type="FunFam" id="3.50.50.60:FF:000208">
    <property type="entry name" value="3-ketosteroid dehydrogenase"/>
    <property type="match status" value="1"/>
</dbReference>
<dbReference type="InterPro" id="IPR027477">
    <property type="entry name" value="Succ_DH/fumarate_Rdtase_cat_sf"/>
</dbReference>
<evidence type="ECO:0000256" key="3">
    <source>
        <dbReference type="ARBA" id="ARBA00022827"/>
    </source>
</evidence>
<keyword evidence="5" id="KW-0443">Lipid metabolism</keyword>
<comment type="catalytic activity">
    <reaction evidence="6">
        <text>a 3-oxosteroid + A = a 3-oxo-Delta(1)-steroid + AH2</text>
        <dbReference type="Rhea" id="RHEA:13329"/>
        <dbReference type="ChEBI" id="CHEBI:13193"/>
        <dbReference type="ChEBI" id="CHEBI:17499"/>
        <dbReference type="ChEBI" id="CHEBI:20156"/>
        <dbReference type="ChEBI" id="CHEBI:47788"/>
        <dbReference type="EC" id="1.3.99.4"/>
    </reaction>
</comment>
<evidence type="ECO:0000256" key="8">
    <source>
        <dbReference type="ARBA" id="ARBA00066536"/>
    </source>
</evidence>
<evidence type="ECO:0000256" key="6">
    <source>
        <dbReference type="ARBA" id="ARBA00051951"/>
    </source>
</evidence>
<feature type="domain" description="FAD-dependent oxidoreductase 2 FAD-binding" evidence="10">
    <location>
        <begin position="9"/>
        <end position="527"/>
    </location>
</feature>
<dbReference type="GO" id="GO:0008202">
    <property type="term" value="P:steroid metabolic process"/>
    <property type="evidence" value="ECO:0007669"/>
    <property type="project" value="UniProtKB-KW"/>
</dbReference>
<dbReference type="AlphaFoldDB" id="A0AA41U847"/>
<evidence type="ECO:0000256" key="7">
    <source>
        <dbReference type="ARBA" id="ARBA00061147"/>
    </source>
</evidence>
<dbReference type="SUPFAM" id="SSF56425">
    <property type="entry name" value="Succinate dehydrogenase/fumarate reductase flavoprotein, catalytic domain"/>
    <property type="match status" value="1"/>
</dbReference>
<evidence type="ECO:0000313" key="12">
    <source>
        <dbReference type="Proteomes" id="UP001165405"/>
    </source>
</evidence>
<name>A0AA41U847_9MICO</name>
<keyword evidence="12" id="KW-1185">Reference proteome</keyword>
<evidence type="ECO:0000313" key="11">
    <source>
        <dbReference type="EMBL" id="MCF4122653.1"/>
    </source>
</evidence>
<sequence length="549" mass="58410">MTTWDEEVDVLVAGTGAAGLSAAIAAAGAGAKVLVVEADERWGGTTMRSGGGLWMPANPVMARKGLADSAAEALTYMDEVIADVGPASSPERRRAYVAAVPEVVTTLERLGIRWAVASKYPDYYPERPGGKTGRSIEPEPFDTRRLGDWMKQFRVKDGLPLPVKNDDFYLLGRAWSSPDGFVRGAQLVFRTLWGLVSGKKYVGMGTSLACSLMMIVREQGTPIWLWSPVAELVVEDGTVVGVVVGGPEGPRRVRARGGVVLGAGGFARRTEWREKYHGIPGWSAAADGDQGTAIEAGAAAGGALALMDDAWWGAGVELGDGHNSFVLNERSMPYSIVVDQAGDRFVNESTSYIDFGHAILEHDKVTPTIPAWLILDARARRRYLFTIGLVGGKTMRENGTIVEAPTLAELATRTGVDPDGLRATVQRFNGFTRTGKDEDFGRGDSAYDRYYSDPGVKPNPNLGPIEKGPFTAVRIVPGDLGTKGGLLTDEHGRVVREDLSVIDGLYAAGNTTATVMGRTYPGPGSTIGPAVVFGFLAAKHAAARGSVLV</sequence>
<keyword evidence="3" id="KW-0274">FAD</keyword>
<keyword evidence="5" id="KW-0753">Steroid metabolism</keyword>
<dbReference type="Gene3D" id="3.90.700.10">
    <property type="entry name" value="Succinate dehydrogenase/fumarate reductase flavoprotein, catalytic domain"/>
    <property type="match status" value="1"/>
</dbReference>